<dbReference type="PROSITE" id="PS51257">
    <property type="entry name" value="PROKAR_LIPOPROTEIN"/>
    <property type="match status" value="1"/>
</dbReference>
<evidence type="ECO:0000256" key="1">
    <source>
        <dbReference type="SAM" id="SignalP"/>
    </source>
</evidence>
<dbReference type="EMBL" id="AAGLKZ010000026">
    <property type="protein sequence ID" value="EBP3427691.1"/>
    <property type="molecule type" value="Genomic_DNA"/>
</dbReference>
<evidence type="ECO:0008006" key="4">
    <source>
        <dbReference type="Google" id="ProtNLM"/>
    </source>
</evidence>
<name>A0A5U3BVA7_SALER</name>
<keyword evidence="1" id="KW-0732">Signal</keyword>
<reference evidence="2" key="1">
    <citation type="submission" date="2018-07" db="EMBL/GenBank/DDBJ databases">
        <authorList>
            <consortium name="GenomeTrakr network: Whole genome sequencing for foodborne pathogen traceback"/>
        </authorList>
    </citation>
    <scope>NUCLEOTIDE SEQUENCE</scope>
    <source>
        <strain evidence="2">CFSAN028033</strain>
    </source>
</reference>
<sequence length="168" mass="18684">MKNKITFAPLVMACLLLSACAHNQAGNTSTDTYISLGEFPASRDVARVIPVERYDEIIITREVSTDKQKDGKAVRKALPEPYRVGIQAIATPVFHPDGTSTMQMKGTFLCVPEQYSLSSSPDVSIHLTRTYKFVLEKTAHPGDRLAVRTEDCTKEMNKLPVKLVTEKR</sequence>
<protein>
    <recommendedName>
        <fullName evidence="4">Lipoprotein</fullName>
    </recommendedName>
</protein>
<evidence type="ECO:0000313" key="3">
    <source>
        <dbReference type="EMBL" id="EDF8760121.1"/>
    </source>
</evidence>
<comment type="caution">
    <text evidence="2">The sequence shown here is derived from an EMBL/GenBank/DDBJ whole genome shotgun (WGS) entry which is preliminary data.</text>
</comment>
<evidence type="ECO:0000313" key="2">
    <source>
        <dbReference type="EMBL" id="EBP3427691.1"/>
    </source>
</evidence>
<organism evidence="2">
    <name type="scientific">Salmonella enterica</name>
    <name type="common">Salmonella choleraesuis</name>
    <dbReference type="NCBI Taxonomy" id="28901"/>
    <lineage>
        <taxon>Bacteria</taxon>
        <taxon>Pseudomonadati</taxon>
        <taxon>Pseudomonadota</taxon>
        <taxon>Gammaproteobacteria</taxon>
        <taxon>Enterobacterales</taxon>
        <taxon>Enterobacteriaceae</taxon>
        <taxon>Salmonella</taxon>
    </lineage>
</organism>
<gene>
    <name evidence="3" type="ORF">GCA79_19465</name>
    <name evidence="2" type="ORF">UA53_19635</name>
</gene>
<reference evidence="3" key="2">
    <citation type="submission" date="2019-10" db="EMBL/GenBank/DDBJ databases">
        <authorList>
            <consortium name="PulseNet: The National Subtyping Network for Foodborne Disease Surveillance"/>
            <person name="Tarr C.L."/>
            <person name="Trees E."/>
            <person name="Katz L.S."/>
            <person name="Carleton-Romer H.A."/>
            <person name="Stroika S."/>
            <person name="Kucerova Z."/>
            <person name="Roache K.F."/>
            <person name="Sabol A.L."/>
            <person name="Besser J."/>
            <person name="Gerner-Smidt P."/>
        </authorList>
    </citation>
    <scope>NUCLEOTIDE SEQUENCE</scope>
    <source>
        <strain evidence="3">PNUSAS108614</strain>
    </source>
</reference>
<dbReference type="EMBL" id="AAMCFR010000050">
    <property type="protein sequence ID" value="EDF8760121.1"/>
    <property type="molecule type" value="Genomic_DNA"/>
</dbReference>
<feature type="signal peptide" evidence="1">
    <location>
        <begin position="1"/>
        <end position="23"/>
    </location>
</feature>
<dbReference type="AlphaFoldDB" id="A0A5U3BVA7"/>
<proteinExistence type="predicted"/>
<accession>A0A5U3BVA7</accession>
<feature type="chain" id="PRO_5036373587" description="Lipoprotein" evidence="1">
    <location>
        <begin position="24"/>
        <end position="168"/>
    </location>
</feature>